<dbReference type="PANTHER" id="PTHR30231">
    <property type="entry name" value="DNA POLYMERASE III SUBUNIT EPSILON"/>
    <property type="match status" value="1"/>
</dbReference>
<dbReference type="Pfam" id="PF00929">
    <property type="entry name" value="RNase_T"/>
    <property type="match status" value="1"/>
</dbReference>
<evidence type="ECO:0000313" key="3">
    <source>
        <dbReference type="Proteomes" id="UP000189681"/>
    </source>
</evidence>
<dbReference type="InterPro" id="IPR012337">
    <property type="entry name" value="RNaseH-like_sf"/>
</dbReference>
<sequence>MIYSNGNFVAIDFETADYGPDSACSVGLVRVLNNQIVSRAHHLIRPPRRRFVFTYLHGIAWKHVSGEPTFRELWPSLAGELKGAEFIAAHHASFDRSVFMACCHAADLSPPAIPFQCTVRLARKVWNLRPANLPSVCSFLGIPLKHHDAVSDAEACARIVIEARRWRSS</sequence>
<reference evidence="2 3" key="1">
    <citation type="journal article" date="2017" name="Water Res.">
        <title>Discovery and metagenomic analysis of an anammox bacterial enrichment related to Candidatus "Brocadia caroliniensis" in a full-scale glycerol-fed nitritation-denitritation separate centrate treatment process.</title>
        <authorList>
            <person name="Park H."/>
            <person name="Brotto A.C."/>
            <person name="van Loosdrecht M.C."/>
            <person name="Chandran K."/>
        </authorList>
    </citation>
    <scope>NUCLEOTIDE SEQUENCE [LARGE SCALE GENOMIC DNA]</scope>
    <source>
        <strain evidence="2">26THWARD</strain>
    </source>
</reference>
<dbReference type="CDD" id="cd06130">
    <property type="entry name" value="DNA_pol_III_epsilon_like"/>
    <property type="match status" value="1"/>
</dbReference>
<evidence type="ECO:0000313" key="2">
    <source>
        <dbReference type="EMBL" id="OOP54983.1"/>
    </source>
</evidence>
<dbReference type="EMBL" id="AYTS01000192">
    <property type="protein sequence ID" value="OOP54983.1"/>
    <property type="molecule type" value="Genomic_DNA"/>
</dbReference>
<protein>
    <submittedName>
        <fullName evidence="2">Exonuclease</fullName>
    </submittedName>
</protein>
<comment type="caution">
    <text evidence="2">The sequence shown here is derived from an EMBL/GenBank/DDBJ whole genome shotgun (WGS) entry which is preliminary data.</text>
</comment>
<dbReference type="InterPro" id="IPR013520">
    <property type="entry name" value="Ribonucl_H"/>
</dbReference>
<keyword evidence="2" id="KW-0540">Nuclease</keyword>
<dbReference type="STRING" id="1004156.AYP45_17355"/>
<dbReference type="SUPFAM" id="SSF53098">
    <property type="entry name" value="Ribonuclease H-like"/>
    <property type="match status" value="1"/>
</dbReference>
<dbReference type="GO" id="GO:0006259">
    <property type="term" value="P:DNA metabolic process"/>
    <property type="evidence" value="ECO:0007669"/>
    <property type="project" value="UniProtKB-ARBA"/>
</dbReference>
<organism evidence="2 3">
    <name type="scientific">Candidatus Brocadia carolinensis</name>
    <dbReference type="NCBI Taxonomy" id="1004156"/>
    <lineage>
        <taxon>Bacteria</taxon>
        <taxon>Pseudomonadati</taxon>
        <taxon>Planctomycetota</taxon>
        <taxon>Candidatus Brocadiia</taxon>
        <taxon>Candidatus Brocadiales</taxon>
        <taxon>Candidatus Brocadiaceae</taxon>
        <taxon>Candidatus Brocadia</taxon>
    </lineage>
</organism>
<name>A0A1V4APD8_9BACT</name>
<keyword evidence="2" id="KW-0269">Exonuclease</keyword>
<dbReference type="PANTHER" id="PTHR30231:SF42">
    <property type="entry name" value="EXONUCLEASE"/>
    <property type="match status" value="1"/>
</dbReference>
<dbReference type="Gene3D" id="3.30.420.10">
    <property type="entry name" value="Ribonuclease H-like superfamily/Ribonuclease H"/>
    <property type="match status" value="1"/>
</dbReference>
<dbReference type="AlphaFoldDB" id="A0A1V4APD8"/>
<evidence type="ECO:0000259" key="1">
    <source>
        <dbReference type="SMART" id="SM00479"/>
    </source>
</evidence>
<dbReference type="SMART" id="SM00479">
    <property type="entry name" value="EXOIII"/>
    <property type="match status" value="1"/>
</dbReference>
<dbReference type="Proteomes" id="UP000189681">
    <property type="component" value="Unassembled WGS sequence"/>
</dbReference>
<dbReference type="InterPro" id="IPR036397">
    <property type="entry name" value="RNaseH_sf"/>
</dbReference>
<accession>A0A1V4APD8</accession>
<dbReference type="GO" id="GO:0005829">
    <property type="term" value="C:cytosol"/>
    <property type="evidence" value="ECO:0007669"/>
    <property type="project" value="TreeGrafter"/>
</dbReference>
<gene>
    <name evidence="2" type="ORF">AYP45_17355</name>
</gene>
<dbReference type="GO" id="GO:0008408">
    <property type="term" value="F:3'-5' exonuclease activity"/>
    <property type="evidence" value="ECO:0007669"/>
    <property type="project" value="TreeGrafter"/>
</dbReference>
<proteinExistence type="predicted"/>
<dbReference type="GO" id="GO:0003676">
    <property type="term" value="F:nucleic acid binding"/>
    <property type="evidence" value="ECO:0007669"/>
    <property type="project" value="InterPro"/>
</dbReference>
<keyword evidence="2" id="KW-0378">Hydrolase</keyword>
<feature type="domain" description="Exonuclease" evidence="1">
    <location>
        <begin position="7"/>
        <end position="169"/>
    </location>
</feature>